<sequence>MSDHKNDNLQNAEGENIKEATESFEHGYTSDSKPADNNELPEDTNDITPLTETEGQMPFAPEEILNPEKEKVAGETEEALAEKLPQHEAAETVEPAKDEEDSDNDNDDEEAEGDDDDHDHHDEIPEYGALSMQDLTTELEKLAATENVMSVRNHIEEIRKEFYSKYNEFIEEKKEEFSHDSDNEGLDFEYNFPLKNKFDDLYNTYRTKKSNHFKKTQTERKSNLENRLAIIEDLKNLADGGAESMGDALKQVNELREKWKHAGPIPRDKYNHVWNNFHFHLERFYDHLHLDREARDLDFKHNLEQKQKIISRTEELLQEEDVNKAFKELQGLHKIWKEDIGPVSRENREEIWNQFSDLTRQLHDKREGFFAERREQENENLSRKKTIIAQIENIANQEVANHGEWKGQIGKVEALRELFFKAGRVPKEVNEETWAAFKNAVRHFNSVKNAFYKNIKKDQQENLNKKLELVEKANALKDSEDFQATTEVMKQIQEDWKKIGHVPRKYSDKVWNDFKAACNHYFDRLHAQRDAYKKDEMEAFDRKKEYLDNMKDIELSGDHKTDLDVIKKHIENWKALGRVPQSRKHIEGKFNKVLDSLFDKLSMSKKEAEMVKFSNRLEQLADDDDTRRIDNEQIFIMRKIDEVQSEILQLENNIQFISNAKADNPFVKEVNKNIERHKEELKTWKEKLSKIKNLKQE</sequence>
<comment type="caution">
    <text evidence="3">The sequence shown here is derived from an EMBL/GenBank/DDBJ whole genome shotgun (WGS) entry which is preliminary data.</text>
</comment>
<feature type="compositionally biased region" description="Basic and acidic residues" evidence="2">
    <location>
        <begin position="66"/>
        <end position="96"/>
    </location>
</feature>
<organism evidence="3 4">
    <name type="scientific">Flavobacterium rhizosphaerae</name>
    <dbReference type="NCBI Taxonomy" id="3163298"/>
    <lineage>
        <taxon>Bacteria</taxon>
        <taxon>Pseudomonadati</taxon>
        <taxon>Bacteroidota</taxon>
        <taxon>Flavobacteriia</taxon>
        <taxon>Flavobacteriales</taxon>
        <taxon>Flavobacteriaceae</taxon>
        <taxon>Flavobacterium</taxon>
    </lineage>
</organism>
<keyword evidence="4" id="KW-1185">Reference proteome</keyword>
<dbReference type="Pfam" id="PF03993">
    <property type="entry name" value="DUF349"/>
    <property type="match status" value="5"/>
</dbReference>
<proteinExistence type="predicted"/>
<feature type="compositionally biased region" description="Acidic residues" evidence="2">
    <location>
        <begin position="97"/>
        <end position="117"/>
    </location>
</feature>
<gene>
    <name evidence="3" type="ORF">ABS766_04585</name>
</gene>
<dbReference type="EMBL" id="JBELPZ010000003">
    <property type="protein sequence ID" value="MFL9843690.1"/>
    <property type="molecule type" value="Genomic_DNA"/>
</dbReference>
<dbReference type="InterPro" id="IPR007139">
    <property type="entry name" value="DUF349"/>
</dbReference>
<evidence type="ECO:0000256" key="1">
    <source>
        <dbReference type="SAM" id="Coils"/>
    </source>
</evidence>
<keyword evidence="1" id="KW-0175">Coiled coil</keyword>
<protein>
    <submittedName>
        <fullName evidence="3">DUF349 domain-containing protein</fullName>
    </submittedName>
</protein>
<dbReference type="RefSeq" id="WP_408083945.1">
    <property type="nucleotide sequence ID" value="NZ_JBELPZ010000003.1"/>
</dbReference>
<dbReference type="Proteomes" id="UP001629156">
    <property type="component" value="Unassembled WGS sequence"/>
</dbReference>
<evidence type="ECO:0000256" key="2">
    <source>
        <dbReference type="SAM" id="MobiDB-lite"/>
    </source>
</evidence>
<feature type="region of interest" description="Disordered" evidence="2">
    <location>
        <begin position="1"/>
        <end position="124"/>
    </location>
</feature>
<evidence type="ECO:0000313" key="4">
    <source>
        <dbReference type="Proteomes" id="UP001629156"/>
    </source>
</evidence>
<feature type="coiled-coil region" evidence="1">
    <location>
        <begin position="603"/>
        <end position="694"/>
    </location>
</feature>
<name>A0ABW8YWZ1_9FLAO</name>
<accession>A0ABW8YWZ1</accession>
<feature type="compositionally biased region" description="Basic and acidic residues" evidence="2">
    <location>
        <begin position="15"/>
        <end position="25"/>
    </location>
</feature>
<evidence type="ECO:0000313" key="3">
    <source>
        <dbReference type="EMBL" id="MFL9843690.1"/>
    </source>
</evidence>
<reference evidence="3 4" key="1">
    <citation type="submission" date="2024-06" db="EMBL/GenBank/DDBJ databases">
        <authorList>
            <person name="Kaempfer P."/>
            <person name="Viver T."/>
        </authorList>
    </citation>
    <scope>NUCLEOTIDE SEQUENCE [LARGE SCALE GENOMIC DNA]</scope>
    <source>
        <strain evidence="3 4">ST-119</strain>
    </source>
</reference>